<dbReference type="EMBL" id="CAEZWW010000011">
    <property type="protein sequence ID" value="CAB4662956.1"/>
    <property type="molecule type" value="Genomic_DNA"/>
</dbReference>
<name>A0A6J7QHD0_9ZZZZ</name>
<gene>
    <name evidence="1" type="ORF">UFOPK2310_00179</name>
    <name evidence="2" type="ORF">UFOPK4043_01344</name>
</gene>
<dbReference type="SUPFAM" id="SSF53927">
    <property type="entry name" value="Cytidine deaminase-like"/>
    <property type="match status" value="1"/>
</dbReference>
<proteinExistence type="predicted"/>
<protein>
    <submittedName>
        <fullName evidence="2">Unannotated protein</fullName>
    </submittedName>
</protein>
<accession>A0A6J7QHD0</accession>
<evidence type="ECO:0000313" key="2">
    <source>
        <dbReference type="EMBL" id="CAB5016511.1"/>
    </source>
</evidence>
<dbReference type="GO" id="GO:0003824">
    <property type="term" value="F:catalytic activity"/>
    <property type="evidence" value="ECO:0007669"/>
    <property type="project" value="InterPro"/>
</dbReference>
<dbReference type="AlphaFoldDB" id="A0A6J7QHD0"/>
<reference evidence="2" key="1">
    <citation type="submission" date="2020-05" db="EMBL/GenBank/DDBJ databases">
        <authorList>
            <person name="Chiriac C."/>
            <person name="Salcher M."/>
            <person name="Ghai R."/>
            <person name="Kavagutti S V."/>
        </authorList>
    </citation>
    <scope>NUCLEOTIDE SEQUENCE</scope>
</reference>
<organism evidence="2">
    <name type="scientific">freshwater metagenome</name>
    <dbReference type="NCBI Taxonomy" id="449393"/>
    <lineage>
        <taxon>unclassified sequences</taxon>
        <taxon>metagenomes</taxon>
        <taxon>ecological metagenomes</taxon>
    </lineage>
</organism>
<dbReference type="Gene3D" id="3.40.140.10">
    <property type="entry name" value="Cytidine Deaminase, domain 2"/>
    <property type="match status" value="1"/>
</dbReference>
<dbReference type="EMBL" id="CAFBPA010000239">
    <property type="protein sequence ID" value="CAB5016511.1"/>
    <property type="molecule type" value="Genomic_DNA"/>
</dbReference>
<dbReference type="InterPro" id="IPR016193">
    <property type="entry name" value="Cytidine_deaminase-like"/>
</dbReference>
<sequence length="110" mass="11338">MSNELGAEDAKLITLAMGSRSRIAATEGAAVRDEMGRTYSGASISVGEFRLSAIQLAIAQCVAAGARGLELAVILGAEQADLSLIRNFAGDGTPVLRCSASGEILERLLT</sequence>
<evidence type="ECO:0000313" key="1">
    <source>
        <dbReference type="EMBL" id="CAB4662956.1"/>
    </source>
</evidence>